<dbReference type="EMBL" id="JXSL01000030">
    <property type="protein sequence ID" value="KIL98237.1"/>
    <property type="molecule type" value="Genomic_DNA"/>
</dbReference>
<organism evidence="1 3">
    <name type="scientific">Paramagnetospirillum magnetotacticum MS-1</name>
    <dbReference type="NCBI Taxonomy" id="272627"/>
    <lineage>
        <taxon>Bacteria</taxon>
        <taxon>Pseudomonadati</taxon>
        <taxon>Pseudomonadota</taxon>
        <taxon>Alphaproteobacteria</taxon>
        <taxon>Rhodospirillales</taxon>
        <taxon>Magnetospirillaceae</taxon>
        <taxon>Paramagnetospirillum</taxon>
    </lineage>
</organism>
<dbReference type="SUPFAM" id="SSF160537">
    <property type="entry name" value="SpoVG-like"/>
    <property type="match status" value="1"/>
</dbReference>
<dbReference type="EMBL" id="JXSL01000033">
    <property type="protein sequence ID" value="KIL96880.1"/>
    <property type="molecule type" value="Genomic_DNA"/>
</dbReference>
<name>A0A0C2YQC7_PARME</name>
<reference evidence="1 3" key="1">
    <citation type="submission" date="2015-01" db="EMBL/GenBank/DDBJ databases">
        <title>Genome Sequence of Magnetospirillum magnetotacticum Strain MS-1.</title>
        <authorList>
            <person name="Marinov G.K."/>
            <person name="Smalley M.D."/>
            <person name="DeSalvo G."/>
        </authorList>
    </citation>
    <scope>NUCLEOTIDE SEQUENCE [LARGE SCALE GENOMIC DNA]</scope>
    <source>
        <strain evidence="1 3">MS-1</strain>
    </source>
</reference>
<dbReference type="OrthoDB" id="7359834at2"/>
<dbReference type="Gene3D" id="3.30.1120.40">
    <property type="entry name" value="Stage V sporulation protein G"/>
    <property type="match status" value="1"/>
</dbReference>
<gene>
    <name evidence="2" type="ORF">CCC_01298</name>
    <name evidence="1" type="ORF">CCC_01373</name>
</gene>
<keyword evidence="3" id="KW-1185">Reference proteome</keyword>
<dbReference type="GO" id="GO:0030435">
    <property type="term" value="P:sporulation resulting in formation of a cellular spore"/>
    <property type="evidence" value="ECO:0007669"/>
    <property type="project" value="InterPro"/>
</dbReference>
<evidence type="ECO:0000313" key="1">
    <source>
        <dbReference type="EMBL" id="KIL96880.1"/>
    </source>
</evidence>
<dbReference type="Proteomes" id="UP000031971">
    <property type="component" value="Unassembled WGS sequence"/>
</dbReference>
<dbReference type="AlphaFoldDB" id="A0A0C2YQC7"/>
<dbReference type="RefSeq" id="WP_009868642.1">
    <property type="nucleotide sequence ID" value="NZ_JXSL01000030.1"/>
</dbReference>
<dbReference type="InterPro" id="IPR036751">
    <property type="entry name" value="SpoVG_sf"/>
</dbReference>
<evidence type="ECO:0000313" key="2">
    <source>
        <dbReference type="EMBL" id="KIL98237.1"/>
    </source>
</evidence>
<protein>
    <submittedName>
        <fullName evidence="1">Uncharacterized protein</fullName>
    </submittedName>
</protein>
<accession>A0A0C2YQC7</accession>
<comment type="caution">
    <text evidence="1">The sequence shown here is derived from an EMBL/GenBank/DDBJ whole genome shotgun (WGS) entry which is preliminary data.</text>
</comment>
<proteinExistence type="predicted"/>
<evidence type="ECO:0000313" key="3">
    <source>
        <dbReference type="Proteomes" id="UP000031971"/>
    </source>
</evidence>
<sequence>MDTTIATITVQRITPIKNAGKLLALADVETVIDGVALVIHGVQVRADGDKTEIALPRYRAPNGEWQTAITLPEEVREPMANVVIAGAIEIGLLKQR</sequence>